<evidence type="ECO:0000313" key="13">
    <source>
        <dbReference type="EMBL" id="TWI54714.1"/>
    </source>
</evidence>
<name>A0A562QDA6_9BACI</name>
<dbReference type="InterPro" id="IPR014729">
    <property type="entry name" value="Rossmann-like_a/b/a_fold"/>
</dbReference>
<dbReference type="EC" id="2.7.7.2" evidence="3"/>
<gene>
    <name evidence="13" type="ORF">IQ10_02939</name>
</gene>
<comment type="caution">
    <text evidence="13">The sequence shown here is derived from an EMBL/GenBank/DDBJ whole genome shotgun (WGS) entry which is preliminary data.</text>
</comment>
<dbReference type="FunFam" id="3.40.50.620:FF:000021">
    <property type="entry name" value="Riboflavin biosynthesis protein"/>
    <property type="match status" value="1"/>
</dbReference>
<comment type="catalytic activity">
    <reaction evidence="11">
        <text>FMN + ATP + H(+) = FAD + diphosphate</text>
        <dbReference type="Rhea" id="RHEA:17237"/>
        <dbReference type="ChEBI" id="CHEBI:15378"/>
        <dbReference type="ChEBI" id="CHEBI:30616"/>
        <dbReference type="ChEBI" id="CHEBI:33019"/>
        <dbReference type="ChEBI" id="CHEBI:57692"/>
        <dbReference type="ChEBI" id="CHEBI:58210"/>
        <dbReference type="EC" id="2.7.7.2"/>
    </reaction>
</comment>
<reference evidence="13 14" key="1">
    <citation type="journal article" date="2015" name="Stand. Genomic Sci.">
        <title>Genomic Encyclopedia of Bacterial and Archaeal Type Strains, Phase III: the genomes of soil and plant-associated and newly described type strains.</title>
        <authorList>
            <person name="Whitman W.B."/>
            <person name="Woyke T."/>
            <person name="Klenk H.P."/>
            <person name="Zhou Y."/>
            <person name="Lilburn T.G."/>
            <person name="Beck B.J."/>
            <person name="De Vos P."/>
            <person name="Vandamme P."/>
            <person name="Eisen J.A."/>
            <person name="Garrity G."/>
            <person name="Hugenholtz P."/>
            <person name="Kyrpides N.C."/>
        </authorList>
    </citation>
    <scope>NUCLEOTIDE SEQUENCE [LARGE SCALE GENOMIC DNA]</scope>
    <source>
        <strain evidence="13 14">CGMCC 1.10116</strain>
    </source>
</reference>
<dbReference type="GO" id="GO:0008531">
    <property type="term" value="F:riboflavin kinase activity"/>
    <property type="evidence" value="ECO:0007669"/>
    <property type="project" value="TreeGrafter"/>
</dbReference>
<evidence type="ECO:0000256" key="7">
    <source>
        <dbReference type="ARBA" id="ARBA00022695"/>
    </source>
</evidence>
<dbReference type="Proteomes" id="UP000315711">
    <property type="component" value="Unassembled WGS sequence"/>
</dbReference>
<evidence type="ECO:0000256" key="2">
    <source>
        <dbReference type="ARBA" id="ARBA00010214"/>
    </source>
</evidence>
<dbReference type="GO" id="GO:0009231">
    <property type="term" value="P:riboflavin biosynthetic process"/>
    <property type="evidence" value="ECO:0007669"/>
    <property type="project" value="InterPro"/>
</dbReference>
<comment type="pathway">
    <text evidence="1">Cofactor biosynthesis; FAD biosynthesis; FAD from FMN: step 1/1.</text>
</comment>
<keyword evidence="5" id="KW-0288">FMN</keyword>
<keyword evidence="7 13" id="KW-0548">Nucleotidyltransferase</keyword>
<evidence type="ECO:0000256" key="11">
    <source>
        <dbReference type="ARBA" id="ARBA00049494"/>
    </source>
</evidence>
<dbReference type="InterPro" id="IPR004821">
    <property type="entry name" value="Cyt_trans-like"/>
</dbReference>
<keyword evidence="6 13" id="KW-0808">Transferase</keyword>
<evidence type="ECO:0000256" key="6">
    <source>
        <dbReference type="ARBA" id="ARBA00022679"/>
    </source>
</evidence>
<dbReference type="GO" id="GO:0006747">
    <property type="term" value="P:FAD biosynthetic process"/>
    <property type="evidence" value="ECO:0007669"/>
    <property type="project" value="UniProtKB-UniPathway"/>
</dbReference>
<sequence>MRAFQNNQLDLDRSVVTIGAFDGIHRGHQALIQKAKSRADEYGVPLVVYTFDPPPRAFFQNQLVLTQLPEKKRYLEELGVSYAIFASFDRDYAARTVDEYIDELKRLNPREIWVGPDFQFGKGKSGSILDLQDHFHTFQHPIVTCPEGEIISSTRIRHLLLHKEVEKAHFLLGRVQ</sequence>
<evidence type="ECO:0000256" key="10">
    <source>
        <dbReference type="ARBA" id="ARBA00022840"/>
    </source>
</evidence>
<evidence type="ECO:0000256" key="8">
    <source>
        <dbReference type="ARBA" id="ARBA00022741"/>
    </source>
</evidence>
<feature type="domain" description="FAD synthetase" evidence="12">
    <location>
        <begin position="11"/>
        <end position="154"/>
    </location>
</feature>
<keyword evidence="14" id="KW-1185">Reference proteome</keyword>
<keyword evidence="4" id="KW-0285">Flavoprotein</keyword>
<dbReference type="GO" id="GO:0005524">
    <property type="term" value="F:ATP binding"/>
    <property type="evidence" value="ECO:0007669"/>
    <property type="project" value="UniProtKB-KW"/>
</dbReference>
<keyword evidence="9" id="KW-0274">FAD</keyword>
<proteinExistence type="inferred from homology"/>
<evidence type="ECO:0000256" key="1">
    <source>
        <dbReference type="ARBA" id="ARBA00004726"/>
    </source>
</evidence>
<keyword evidence="13" id="KW-0418">Kinase</keyword>
<evidence type="ECO:0000313" key="14">
    <source>
        <dbReference type="Proteomes" id="UP000315711"/>
    </source>
</evidence>
<keyword evidence="10" id="KW-0067">ATP-binding</keyword>
<protein>
    <recommendedName>
        <fullName evidence="3">FAD synthase</fullName>
        <ecNumber evidence="3">2.7.7.2</ecNumber>
    </recommendedName>
</protein>
<evidence type="ECO:0000256" key="4">
    <source>
        <dbReference type="ARBA" id="ARBA00022630"/>
    </source>
</evidence>
<dbReference type="RefSeq" id="WP_144451179.1">
    <property type="nucleotide sequence ID" value="NZ_VLKZ01000008.1"/>
</dbReference>
<evidence type="ECO:0000256" key="9">
    <source>
        <dbReference type="ARBA" id="ARBA00022827"/>
    </source>
</evidence>
<dbReference type="OrthoDB" id="9803667at2"/>
<dbReference type="PANTHER" id="PTHR22749">
    <property type="entry name" value="RIBOFLAVIN KINASE/FMN ADENYLYLTRANSFERASE"/>
    <property type="match status" value="1"/>
</dbReference>
<accession>A0A562QDA6</accession>
<dbReference type="Gene3D" id="3.40.50.620">
    <property type="entry name" value="HUPs"/>
    <property type="match status" value="1"/>
</dbReference>
<dbReference type="NCBIfam" id="TIGR00125">
    <property type="entry name" value="cyt_tran_rel"/>
    <property type="match status" value="1"/>
</dbReference>
<evidence type="ECO:0000259" key="12">
    <source>
        <dbReference type="Pfam" id="PF06574"/>
    </source>
</evidence>
<dbReference type="AlphaFoldDB" id="A0A562QDA6"/>
<evidence type="ECO:0000256" key="5">
    <source>
        <dbReference type="ARBA" id="ARBA00022643"/>
    </source>
</evidence>
<dbReference type="Pfam" id="PF06574">
    <property type="entry name" value="FAD_syn"/>
    <property type="match status" value="1"/>
</dbReference>
<dbReference type="GO" id="GO:0003919">
    <property type="term" value="F:FMN adenylyltransferase activity"/>
    <property type="evidence" value="ECO:0007669"/>
    <property type="project" value="UniProtKB-EC"/>
</dbReference>
<keyword evidence="8" id="KW-0547">Nucleotide-binding</keyword>
<dbReference type="CDD" id="cd02064">
    <property type="entry name" value="FAD_synthetase_N"/>
    <property type="match status" value="1"/>
</dbReference>
<dbReference type="SUPFAM" id="SSF52374">
    <property type="entry name" value="Nucleotidylyl transferase"/>
    <property type="match status" value="1"/>
</dbReference>
<dbReference type="PANTHER" id="PTHR22749:SF6">
    <property type="entry name" value="RIBOFLAVIN KINASE"/>
    <property type="match status" value="1"/>
</dbReference>
<dbReference type="EMBL" id="VLKZ01000008">
    <property type="protein sequence ID" value="TWI54714.1"/>
    <property type="molecule type" value="Genomic_DNA"/>
</dbReference>
<evidence type="ECO:0000256" key="3">
    <source>
        <dbReference type="ARBA" id="ARBA00012393"/>
    </source>
</evidence>
<dbReference type="UniPathway" id="UPA00277">
    <property type="reaction ID" value="UER00407"/>
</dbReference>
<comment type="similarity">
    <text evidence="2">Belongs to the RibF family.</text>
</comment>
<organism evidence="13 14">
    <name type="scientific">Halalkalibacter nanhaiisediminis</name>
    <dbReference type="NCBI Taxonomy" id="688079"/>
    <lineage>
        <taxon>Bacteria</taxon>
        <taxon>Bacillati</taxon>
        <taxon>Bacillota</taxon>
        <taxon>Bacilli</taxon>
        <taxon>Bacillales</taxon>
        <taxon>Bacillaceae</taxon>
        <taxon>Halalkalibacter</taxon>
    </lineage>
</organism>
<dbReference type="InterPro" id="IPR015864">
    <property type="entry name" value="FAD_synthase"/>
</dbReference>
<dbReference type="InterPro" id="IPR023468">
    <property type="entry name" value="Riboflavin_kinase"/>
</dbReference>
<dbReference type="GO" id="GO:0009398">
    <property type="term" value="P:FMN biosynthetic process"/>
    <property type="evidence" value="ECO:0007669"/>
    <property type="project" value="TreeGrafter"/>
</dbReference>